<accession>A0ACC2WR39</accession>
<proteinExistence type="predicted"/>
<name>A0ACC2WR39_9TREE</name>
<dbReference type="Proteomes" id="UP001241377">
    <property type="component" value="Unassembled WGS sequence"/>
</dbReference>
<gene>
    <name evidence="1" type="ORF">QFC19_000064</name>
</gene>
<organism evidence="1 2">
    <name type="scientific">Naganishia cerealis</name>
    <dbReference type="NCBI Taxonomy" id="610337"/>
    <lineage>
        <taxon>Eukaryota</taxon>
        <taxon>Fungi</taxon>
        <taxon>Dikarya</taxon>
        <taxon>Basidiomycota</taxon>
        <taxon>Agaricomycotina</taxon>
        <taxon>Tremellomycetes</taxon>
        <taxon>Filobasidiales</taxon>
        <taxon>Filobasidiaceae</taxon>
        <taxon>Naganishia</taxon>
    </lineage>
</organism>
<keyword evidence="2" id="KW-1185">Reference proteome</keyword>
<sequence>MAQTSGNTHHLIVGTFRHPYLYTLEFSRPDSSTPRQRNALKILSKLTATGGHSWLHLDPLRGVLYCTGWTQPPSLAAYKIEDTRNPSSPLRLRLLNQAYPKYLSGYVTVDQAALYSASGPQGDVFALDPSTGAFASQKGNADTQAETEAAGPIQSFSFLSQAEQEAIDRGENVGGIMDFGGLRHGGHSADLSPDGKRLYVADMQRPQRNLDLPTKPSRSDPMMVQGMFGLVKLEAGRTGLCMWYKNTRQGSTFSQKGRIANCTGQTVSPTYSLLSITADRNYCITKSACAEVRTSPKGDVLFASTRGLEPSEKGYIIAVELDPATGKLPSDSTLLVNPTSGIEEYVPLHRWQTPTSGGWANAINVCPTLGAGGEVYISLTDSEQGWVWMLQWTLADGFEVVGSVNLNEYGEEGNQEIVPKKGDGIGASVTVWYD</sequence>
<evidence type="ECO:0000313" key="1">
    <source>
        <dbReference type="EMBL" id="KAJ9113871.1"/>
    </source>
</evidence>
<comment type="caution">
    <text evidence="1">The sequence shown here is derived from an EMBL/GenBank/DDBJ whole genome shotgun (WGS) entry which is preliminary data.</text>
</comment>
<protein>
    <submittedName>
        <fullName evidence="1">Uncharacterized protein</fullName>
    </submittedName>
</protein>
<evidence type="ECO:0000313" key="2">
    <source>
        <dbReference type="Proteomes" id="UP001241377"/>
    </source>
</evidence>
<reference evidence="1" key="1">
    <citation type="submission" date="2023-04" db="EMBL/GenBank/DDBJ databases">
        <title>Draft Genome sequencing of Naganishia species isolated from polar environments using Oxford Nanopore Technology.</title>
        <authorList>
            <person name="Leo P."/>
            <person name="Venkateswaran K."/>
        </authorList>
    </citation>
    <scope>NUCLEOTIDE SEQUENCE</scope>
    <source>
        <strain evidence="1">MNA-CCFEE 5261</strain>
    </source>
</reference>
<dbReference type="EMBL" id="JASBWR010000001">
    <property type="protein sequence ID" value="KAJ9113871.1"/>
    <property type="molecule type" value="Genomic_DNA"/>
</dbReference>